<protein>
    <submittedName>
        <fullName evidence="2">Uncharacterized protein</fullName>
    </submittedName>
</protein>
<feature type="compositionally biased region" description="Low complexity" evidence="1">
    <location>
        <begin position="78"/>
        <end position="94"/>
    </location>
</feature>
<dbReference type="OrthoDB" id="120976at2759"/>
<dbReference type="EMBL" id="CAICTM010000210">
    <property type="protein sequence ID" value="CAB9504852.1"/>
    <property type="molecule type" value="Genomic_DNA"/>
</dbReference>
<gene>
    <name evidence="2" type="ORF">SEMRO_211_G087830.2</name>
</gene>
<feature type="region of interest" description="Disordered" evidence="1">
    <location>
        <begin position="197"/>
        <end position="240"/>
    </location>
</feature>
<keyword evidence="3" id="KW-1185">Reference proteome</keyword>
<proteinExistence type="predicted"/>
<dbReference type="Proteomes" id="UP001153069">
    <property type="component" value="Unassembled WGS sequence"/>
</dbReference>
<evidence type="ECO:0000256" key="1">
    <source>
        <dbReference type="SAM" id="MobiDB-lite"/>
    </source>
</evidence>
<evidence type="ECO:0000313" key="2">
    <source>
        <dbReference type="EMBL" id="CAB9504852.1"/>
    </source>
</evidence>
<dbReference type="Gene3D" id="3.80.10.10">
    <property type="entry name" value="Ribonuclease Inhibitor"/>
    <property type="match status" value="1"/>
</dbReference>
<feature type="compositionally biased region" description="Polar residues" evidence="1">
    <location>
        <begin position="218"/>
        <end position="228"/>
    </location>
</feature>
<sequence length="542" mass="61463">MTKPSATASPRGSSSRITLDLNLGTAHLMDIIEGPAGYGADSILIRYQAPCAIEDQDVEGDNPEYFLTAAAMEDDSMTVKSSSTAGSSSIQQQRQHARVKQRRRRQQRQQLDEQIWWIMASIERFATQFRHLSLRFVGCSFPAEALAWLLDRVDRIECLQMRVTFHGSLGGLAKALQRHPHLTQVFVDHCRPSFDDSSHNYNNRRRKQEDEEFKRLDVSSNKQQQYKQHNAKKSPPPKLASLEPLLDGLAQSKTLRCLTLSHTTIAFTARTFQEEEEEEERPVVAWNAGASLAQFIRMPSLEKLSLEHMTEVQDADLATMAQALKSHHTLKTLSVRQCAVGPLTGQALGDVLPWNRGLQTLDVNIHWWDGLSYEETNEGQYVAKCWETDVISLIQGLQTNPSLKCLGLYCDNLAYTHNAAVVSILGESVEASTNELCASALRELPKIFQKTSDEKVSFTPHRRNCVLEDIIVGHRSFGLTPEIDFYLNWNRAGRSYFCQEDNASPYDWMDAILNHREDLSVVYALVSMNPVMFFRQNMRTRK</sequence>
<dbReference type="InterPro" id="IPR032675">
    <property type="entry name" value="LRR_dom_sf"/>
</dbReference>
<accession>A0A9N8H9L7</accession>
<comment type="caution">
    <text evidence="2">The sequence shown here is derived from an EMBL/GenBank/DDBJ whole genome shotgun (WGS) entry which is preliminary data.</text>
</comment>
<feature type="compositionally biased region" description="Basic residues" evidence="1">
    <location>
        <begin position="95"/>
        <end position="105"/>
    </location>
</feature>
<name>A0A9N8H9L7_9STRA</name>
<organism evidence="2 3">
    <name type="scientific">Seminavis robusta</name>
    <dbReference type="NCBI Taxonomy" id="568900"/>
    <lineage>
        <taxon>Eukaryota</taxon>
        <taxon>Sar</taxon>
        <taxon>Stramenopiles</taxon>
        <taxon>Ochrophyta</taxon>
        <taxon>Bacillariophyta</taxon>
        <taxon>Bacillariophyceae</taxon>
        <taxon>Bacillariophycidae</taxon>
        <taxon>Naviculales</taxon>
        <taxon>Naviculaceae</taxon>
        <taxon>Seminavis</taxon>
    </lineage>
</organism>
<dbReference type="SUPFAM" id="SSF52047">
    <property type="entry name" value="RNI-like"/>
    <property type="match status" value="1"/>
</dbReference>
<dbReference type="AlphaFoldDB" id="A0A9N8H9L7"/>
<reference evidence="2" key="1">
    <citation type="submission" date="2020-06" db="EMBL/GenBank/DDBJ databases">
        <authorList>
            <consortium name="Plant Systems Biology data submission"/>
        </authorList>
    </citation>
    <scope>NUCLEOTIDE SEQUENCE</scope>
    <source>
        <strain evidence="2">D6</strain>
    </source>
</reference>
<feature type="compositionally biased region" description="Basic and acidic residues" evidence="1">
    <location>
        <begin position="207"/>
        <end position="217"/>
    </location>
</feature>
<feature type="region of interest" description="Disordered" evidence="1">
    <location>
        <begin position="77"/>
        <end position="105"/>
    </location>
</feature>
<evidence type="ECO:0000313" key="3">
    <source>
        <dbReference type="Proteomes" id="UP001153069"/>
    </source>
</evidence>